<evidence type="ECO:0000313" key="2">
    <source>
        <dbReference type="EMBL" id="VFR18948.1"/>
    </source>
</evidence>
<dbReference type="InterPro" id="IPR041527">
    <property type="entry name" value="YhcG_N"/>
</dbReference>
<organism evidence="2">
    <name type="scientific">plant metagenome</name>
    <dbReference type="NCBI Taxonomy" id="1297885"/>
    <lineage>
        <taxon>unclassified sequences</taxon>
        <taxon>metagenomes</taxon>
        <taxon>organismal metagenomes</taxon>
    </lineage>
</organism>
<protein>
    <recommendedName>
        <fullName evidence="1">YhcG N-terminal domain-containing protein</fullName>
    </recommendedName>
</protein>
<proteinExistence type="predicted"/>
<dbReference type="PANTHER" id="PTHR30547:SF5">
    <property type="entry name" value="NUCLEASE YHCG-RELATED"/>
    <property type="match status" value="1"/>
</dbReference>
<dbReference type="EMBL" id="CAADHZ010000025">
    <property type="protein sequence ID" value="VFR33933.1"/>
    <property type="molecule type" value="Genomic_DNA"/>
</dbReference>
<gene>
    <name evidence="3" type="ORF">ANDO1_2850</name>
    <name evidence="2" type="ORF">ANDO2_2756</name>
</gene>
<dbReference type="PANTHER" id="PTHR30547">
    <property type="entry name" value="UNCHARACTERIZED PROTEIN YHCG-RELATED"/>
    <property type="match status" value="1"/>
</dbReference>
<evidence type="ECO:0000313" key="3">
    <source>
        <dbReference type="EMBL" id="VFR33933.1"/>
    </source>
</evidence>
<sequence>MTASYWKIGRRIVEAEQKGRRRAGYGEQLMARLSADLTARFGRGFSPDNLRCLVIIDLKLGQPDPC</sequence>
<evidence type="ECO:0000259" key="1">
    <source>
        <dbReference type="Pfam" id="PF17761"/>
    </source>
</evidence>
<feature type="domain" description="YhcG N-terminal" evidence="1">
    <location>
        <begin position="1"/>
        <end position="52"/>
    </location>
</feature>
<reference evidence="2" key="1">
    <citation type="submission" date="2019-03" db="EMBL/GenBank/DDBJ databases">
        <authorList>
            <person name="Danneels B."/>
        </authorList>
    </citation>
    <scope>NUCLEOTIDE SEQUENCE</scope>
</reference>
<dbReference type="EMBL" id="CAADIB010000002">
    <property type="protein sequence ID" value="VFR18948.1"/>
    <property type="molecule type" value="Genomic_DNA"/>
</dbReference>
<name>A0A484NZD0_9ZZZZ</name>
<dbReference type="InterPro" id="IPR053148">
    <property type="entry name" value="PD-DEXK-like_domain"/>
</dbReference>
<accession>A0A484NZD0</accession>
<dbReference type="Pfam" id="PF17761">
    <property type="entry name" value="DUF1016_N"/>
    <property type="match status" value="1"/>
</dbReference>
<dbReference type="AlphaFoldDB" id="A0A484NZD0"/>